<keyword evidence="10" id="KW-0406">Ion transport</keyword>
<feature type="transmembrane region" description="Helical" evidence="12">
    <location>
        <begin position="17"/>
        <end position="35"/>
    </location>
</feature>
<comment type="subcellular location">
    <subcellularLocation>
        <location evidence="1">Membrane</location>
        <topology evidence="1">Multi-pass membrane protein</topology>
    </subcellularLocation>
</comment>
<sequence>MGVINGIYRSRSSQSRGILNSFSAIVLLFFFYNHGDILRNPFLRNSSSFLPSRGSFSNKFDGVEVIHRRIAEINDSSTNSSLNLDGVVENNNLTAHRPVLCGGLYEHIGYSSKCEYLRAHPDCTSGGFFNYIVFFYCDCENFSFLGYAILAIWLASLFYVLGNTAADYFCCSLEKLSSLLNLSPTVAGVCLLPLGNGAPDVFASIAAFVGTDAGEVGLNSVLGGAVFVTCVVVGAVSLCVAENRVQIDKKCFIRDVSFFLVTLVFLAIILFVGKVSVWGAIAFILIYVVYAFSVAANEVLRKHAQRLRLDAVTPLLPVKGSIFSSGNEEDDSIYSSLLESDSDDPPQLHPTLPQWMWASNVAIYSNQAQKIGSTESPRNLWGWTEEDIMDNNPSSCSKVLALLELPLTLPRQLTIPIVEEERWSKVYAVASASLTPVLLAFLWSSQDDVSSLSVSLVYVAGIGVGVILGVLAFLYTRSDHPPQQCLFPWVMGGFLMSIVWFYMVANELVALLVTLGVIFGINPSVLGVTVLAWGNSMGDLMSNTALAMNGGDGVQIAMSGSYAGPMFNTLAGLGISMLLGAWSNRPESYLIPQDNSLFYTMGFLASGLIWALTVLPRNDMQPNKKLGLGLIAIYLIFLSFRVSTATGIISMSD</sequence>
<keyword evidence="2" id="KW-0813">Transport</keyword>
<feature type="transmembrane region" description="Helical" evidence="12">
    <location>
        <begin position="486"/>
        <end position="503"/>
    </location>
</feature>
<dbReference type="InterPro" id="IPR004837">
    <property type="entry name" value="NaCa_Exmemb"/>
</dbReference>
<keyword evidence="4" id="KW-0633">Potassium transport</keyword>
<keyword evidence="9 12" id="KW-0472">Membrane</keyword>
<feature type="transmembrane region" description="Helical" evidence="12">
    <location>
        <begin position="509"/>
        <end position="533"/>
    </location>
</feature>
<dbReference type="EMBL" id="JBAMMX010000004">
    <property type="protein sequence ID" value="KAK6941279.1"/>
    <property type="molecule type" value="Genomic_DNA"/>
</dbReference>
<evidence type="ECO:0000256" key="10">
    <source>
        <dbReference type="ARBA" id="ARBA00023201"/>
    </source>
</evidence>
<evidence type="ECO:0000259" key="13">
    <source>
        <dbReference type="Pfam" id="PF01699"/>
    </source>
</evidence>
<dbReference type="GO" id="GO:0006813">
    <property type="term" value="P:potassium ion transport"/>
    <property type="evidence" value="ECO:0007669"/>
    <property type="project" value="UniProtKB-KW"/>
</dbReference>
<dbReference type="GO" id="GO:0016020">
    <property type="term" value="C:membrane"/>
    <property type="evidence" value="ECO:0007669"/>
    <property type="project" value="UniProtKB-SubCell"/>
</dbReference>
<evidence type="ECO:0000256" key="7">
    <source>
        <dbReference type="ARBA" id="ARBA00022989"/>
    </source>
</evidence>
<feature type="transmembrane region" description="Helical" evidence="12">
    <location>
        <begin position="627"/>
        <end position="649"/>
    </location>
</feature>
<feature type="transmembrane region" description="Helical" evidence="12">
    <location>
        <begin position="252"/>
        <end position="272"/>
    </location>
</feature>
<dbReference type="Gene3D" id="1.20.1420.30">
    <property type="entry name" value="NCX, central ion-binding region"/>
    <property type="match status" value="2"/>
</dbReference>
<feature type="transmembrane region" description="Helical" evidence="12">
    <location>
        <begin position="216"/>
        <end position="240"/>
    </location>
</feature>
<evidence type="ECO:0000313" key="14">
    <source>
        <dbReference type="EMBL" id="KAK6941279.1"/>
    </source>
</evidence>
<evidence type="ECO:0000256" key="9">
    <source>
        <dbReference type="ARBA" id="ARBA00023136"/>
    </source>
</evidence>
<dbReference type="PANTHER" id="PTHR12266">
    <property type="entry name" value="NA+/CA2+ K+ INDEPENDENT EXCHANGER"/>
    <property type="match status" value="1"/>
</dbReference>
<comment type="similarity">
    <text evidence="11">Belongs to the Ca(2+):cation antiporter (CaCA) (TC 2.A.19) family. Cation/calcium exchanger (CCX) subfamily.</text>
</comment>
<dbReference type="PANTHER" id="PTHR12266:SF17">
    <property type="entry name" value="SODIUM_CALCIUM EXCHANGER MEMBRANE REGION DOMAIN-CONTAINING PROTEIN"/>
    <property type="match status" value="1"/>
</dbReference>
<evidence type="ECO:0000256" key="2">
    <source>
        <dbReference type="ARBA" id="ARBA00022448"/>
    </source>
</evidence>
<dbReference type="GO" id="GO:0015297">
    <property type="term" value="F:antiporter activity"/>
    <property type="evidence" value="ECO:0007669"/>
    <property type="project" value="UniProtKB-KW"/>
</dbReference>
<keyword evidence="8" id="KW-0915">Sodium</keyword>
<feature type="transmembrane region" description="Helical" evidence="12">
    <location>
        <begin position="426"/>
        <end position="444"/>
    </location>
</feature>
<keyword evidence="15" id="KW-1185">Reference proteome</keyword>
<evidence type="ECO:0000256" key="1">
    <source>
        <dbReference type="ARBA" id="ARBA00004141"/>
    </source>
</evidence>
<dbReference type="AlphaFoldDB" id="A0AAN8ZHF8"/>
<proteinExistence type="inferred from homology"/>
<keyword evidence="3" id="KW-0050">Antiport</keyword>
<evidence type="ECO:0000256" key="6">
    <source>
        <dbReference type="ARBA" id="ARBA00022958"/>
    </source>
</evidence>
<comment type="caution">
    <text evidence="14">The sequence shown here is derived from an EMBL/GenBank/DDBJ whole genome shotgun (WGS) entry which is preliminary data.</text>
</comment>
<gene>
    <name evidence="14" type="ORF">RJ641_026656</name>
</gene>
<evidence type="ECO:0000313" key="15">
    <source>
        <dbReference type="Proteomes" id="UP001370490"/>
    </source>
</evidence>
<evidence type="ECO:0000256" key="3">
    <source>
        <dbReference type="ARBA" id="ARBA00022449"/>
    </source>
</evidence>
<dbReference type="Proteomes" id="UP001370490">
    <property type="component" value="Unassembled WGS sequence"/>
</dbReference>
<accession>A0AAN8ZHF8</accession>
<dbReference type="InterPro" id="IPR051359">
    <property type="entry name" value="CaCA_antiporter"/>
</dbReference>
<evidence type="ECO:0000256" key="12">
    <source>
        <dbReference type="SAM" id="Phobius"/>
    </source>
</evidence>
<keyword evidence="5 12" id="KW-0812">Transmembrane</keyword>
<keyword evidence="7 12" id="KW-1133">Transmembrane helix</keyword>
<name>A0AAN8ZHF8_9MAGN</name>
<feature type="transmembrane region" description="Helical" evidence="12">
    <location>
        <begin position="278"/>
        <end position="300"/>
    </location>
</feature>
<feature type="transmembrane region" description="Helical" evidence="12">
    <location>
        <begin position="144"/>
        <end position="166"/>
    </location>
</feature>
<organism evidence="14 15">
    <name type="scientific">Dillenia turbinata</name>
    <dbReference type="NCBI Taxonomy" id="194707"/>
    <lineage>
        <taxon>Eukaryota</taxon>
        <taxon>Viridiplantae</taxon>
        <taxon>Streptophyta</taxon>
        <taxon>Embryophyta</taxon>
        <taxon>Tracheophyta</taxon>
        <taxon>Spermatophyta</taxon>
        <taxon>Magnoliopsida</taxon>
        <taxon>eudicotyledons</taxon>
        <taxon>Gunneridae</taxon>
        <taxon>Pentapetalae</taxon>
        <taxon>Dilleniales</taxon>
        <taxon>Dilleniaceae</taxon>
        <taxon>Dillenia</taxon>
    </lineage>
</organism>
<keyword evidence="6" id="KW-0630">Potassium</keyword>
<dbReference type="GO" id="GO:0006814">
    <property type="term" value="P:sodium ion transport"/>
    <property type="evidence" value="ECO:0007669"/>
    <property type="project" value="UniProtKB-KW"/>
</dbReference>
<feature type="transmembrane region" description="Helical" evidence="12">
    <location>
        <begin position="566"/>
        <end position="584"/>
    </location>
</feature>
<reference evidence="14 15" key="1">
    <citation type="submission" date="2023-12" db="EMBL/GenBank/DDBJ databases">
        <title>A high-quality genome assembly for Dillenia turbinata (Dilleniales).</title>
        <authorList>
            <person name="Chanderbali A."/>
        </authorList>
    </citation>
    <scope>NUCLEOTIDE SEQUENCE [LARGE SCALE GENOMIC DNA]</scope>
    <source>
        <strain evidence="14">LSX21</strain>
        <tissue evidence="14">Leaf</tissue>
    </source>
</reference>
<feature type="domain" description="Sodium/calcium exchanger membrane region" evidence="13">
    <location>
        <begin position="151"/>
        <end position="292"/>
    </location>
</feature>
<evidence type="ECO:0000256" key="4">
    <source>
        <dbReference type="ARBA" id="ARBA00022538"/>
    </source>
</evidence>
<dbReference type="GO" id="GO:0008324">
    <property type="term" value="F:monoatomic cation transmembrane transporter activity"/>
    <property type="evidence" value="ECO:0007669"/>
    <property type="project" value="TreeGrafter"/>
</dbReference>
<feature type="transmembrane region" description="Helical" evidence="12">
    <location>
        <begin position="596"/>
        <end position="615"/>
    </location>
</feature>
<protein>
    <submittedName>
        <fullName evidence="14">Sodium/calcium exchanger membrane region</fullName>
    </submittedName>
</protein>
<evidence type="ECO:0000256" key="5">
    <source>
        <dbReference type="ARBA" id="ARBA00022692"/>
    </source>
</evidence>
<feature type="transmembrane region" description="Helical" evidence="12">
    <location>
        <begin position="178"/>
        <end position="196"/>
    </location>
</feature>
<feature type="domain" description="Sodium/calcium exchanger membrane region" evidence="13">
    <location>
        <begin position="490"/>
        <end position="641"/>
    </location>
</feature>
<dbReference type="Pfam" id="PF01699">
    <property type="entry name" value="Na_Ca_ex"/>
    <property type="match status" value="2"/>
</dbReference>
<evidence type="ECO:0000256" key="11">
    <source>
        <dbReference type="ARBA" id="ARBA00038187"/>
    </source>
</evidence>
<dbReference type="InterPro" id="IPR044880">
    <property type="entry name" value="NCX_ion-bd_dom_sf"/>
</dbReference>
<evidence type="ECO:0000256" key="8">
    <source>
        <dbReference type="ARBA" id="ARBA00023053"/>
    </source>
</evidence>
<keyword evidence="10" id="KW-0739">Sodium transport</keyword>
<feature type="transmembrane region" description="Helical" evidence="12">
    <location>
        <begin position="456"/>
        <end position="474"/>
    </location>
</feature>